<evidence type="ECO:0000313" key="1">
    <source>
        <dbReference type="EMBL" id="OGC51126.1"/>
    </source>
</evidence>
<dbReference type="Proteomes" id="UP000178771">
    <property type="component" value="Unassembled WGS sequence"/>
</dbReference>
<evidence type="ECO:0000313" key="2">
    <source>
        <dbReference type="Proteomes" id="UP000178771"/>
    </source>
</evidence>
<comment type="caution">
    <text evidence="1">The sequence shown here is derived from an EMBL/GenBank/DDBJ whole genome shotgun (WGS) entry which is preliminary data.</text>
</comment>
<sequence length="184" mass="21469">MYKIRDTRKLSLLLINEKRIYRIADLATLWDSLNRNSLTTTIRRYKERKILYEVSKGIYSTVPLDKLHPYEIGCAVSGSLSYVSTETVLEKEGLIMQRINAVTLMGEKKKEFEIAGQRFLCRYLNPKYLVNRIGIKDEIRYSIACKNRAVADIKHVNRVYFIDNTIGFEKEEVKQVSNFLGYTI</sequence>
<protein>
    <submittedName>
        <fullName evidence="1">Uncharacterized protein</fullName>
    </submittedName>
</protein>
<dbReference type="AlphaFoldDB" id="A0A1F4V1Q1"/>
<reference evidence="1 2" key="1">
    <citation type="journal article" date="2016" name="Nat. Commun.">
        <title>Thousands of microbial genomes shed light on interconnected biogeochemical processes in an aquifer system.</title>
        <authorList>
            <person name="Anantharaman K."/>
            <person name="Brown C.T."/>
            <person name="Hug L.A."/>
            <person name="Sharon I."/>
            <person name="Castelle C.J."/>
            <person name="Probst A.J."/>
            <person name="Thomas B.C."/>
            <person name="Singh A."/>
            <person name="Wilkins M.J."/>
            <person name="Karaoz U."/>
            <person name="Brodie E.L."/>
            <person name="Williams K.H."/>
            <person name="Hubbard S.S."/>
            <person name="Banfield J.F."/>
        </authorList>
    </citation>
    <scope>NUCLEOTIDE SEQUENCE [LARGE SCALE GENOMIC DNA]</scope>
</reference>
<gene>
    <name evidence="1" type="ORF">A2982_02980</name>
</gene>
<proteinExistence type="predicted"/>
<organism evidence="1 2">
    <name type="scientific">candidate division WWE3 bacterium RIFCSPLOWO2_01_FULL_39_13</name>
    <dbReference type="NCBI Taxonomy" id="1802624"/>
    <lineage>
        <taxon>Bacteria</taxon>
        <taxon>Katanobacteria</taxon>
    </lineage>
</organism>
<accession>A0A1F4V1Q1</accession>
<name>A0A1F4V1Q1_UNCKA</name>
<dbReference type="EMBL" id="MEVH01000030">
    <property type="protein sequence ID" value="OGC51126.1"/>
    <property type="molecule type" value="Genomic_DNA"/>
</dbReference>